<proteinExistence type="predicted"/>
<sequence>MSAGGQSGARLGRVHDAIVDDVERGEVPGLVTLVARRGEVHADTVGAKAVGGDPMRRDTISQGPQASRRAMWMCPSATCCRWAGRRRRTGCSKGSTPPGRSF</sequence>
<dbReference type="AlphaFoldDB" id="A0A6J4QEG1"/>
<protein>
    <recommendedName>
        <fullName evidence="3">Beta-lactamase class C-like and penicillin binding proteins (PBPs) superfamily</fullName>
    </recommendedName>
</protein>
<gene>
    <name evidence="2" type="ORF">AVDCRST_MAG28-452</name>
</gene>
<reference evidence="2" key="1">
    <citation type="submission" date="2020-02" db="EMBL/GenBank/DDBJ databases">
        <authorList>
            <person name="Meier V. D."/>
        </authorList>
    </citation>
    <scope>NUCLEOTIDE SEQUENCE</scope>
    <source>
        <strain evidence="2">AVDCRST_MAG28</strain>
    </source>
</reference>
<evidence type="ECO:0000313" key="2">
    <source>
        <dbReference type="EMBL" id="CAA9441601.1"/>
    </source>
</evidence>
<organism evidence="2">
    <name type="scientific">uncultured Rubrobacteraceae bacterium</name>
    <dbReference type="NCBI Taxonomy" id="349277"/>
    <lineage>
        <taxon>Bacteria</taxon>
        <taxon>Bacillati</taxon>
        <taxon>Actinomycetota</taxon>
        <taxon>Rubrobacteria</taxon>
        <taxon>Rubrobacterales</taxon>
        <taxon>Rubrobacteraceae</taxon>
        <taxon>environmental samples</taxon>
    </lineage>
</organism>
<name>A0A6J4QEG1_9ACTN</name>
<feature type="region of interest" description="Disordered" evidence="1">
    <location>
        <begin position="48"/>
        <end position="68"/>
    </location>
</feature>
<evidence type="ECO:0008006" key="3">
    <source>
        <dbReference type="Google" id="ProtNLM"/>
    </source>
</evidence>
<dbReference type="EMBL" id="CADCVE010000011">
    <property type="protein sequence ID" value="CAA9441601.1"/>
    <property type="molecule type" value="Genomic_DNA"/>
</dbReference>
<accession>A0A6J4QEG1</accession>
<evidence type="ECO:0000256" key="1">
    <source>
        <dbReference type="SAM" id="MobiDB-lite"/>
    </source>
</evidence>